<dbReference type="Proteomes" id="UP000051379">
    <property type="component" value="Unassembled WGS sequence"/>
</dbReference>
<dbReference type="RefSeq" id="WP_057814676.1">
    <property type="nucleotide sequence ID" value="NZ_AZDO01000112.1"/>
</dbReference>
<dbReference type="InterPro" id="IPR051159">
    <property type="entry name" value="Hexapeptide_acetyltransf"/>
</dbReference>
<keyword evidence="2" id="KW-1185">Reference proteome</keyword>
<dbReference type="InterPro" id="IPR011004">
    <property type="entry name" value="Trimer_LpxA-like_sf"/>
</dbReference>
<name>A0ABR5P5A0_9LACO</name>
<dbReference type="SUPFAM" id="SSF51161">
    <property type="entry name" value="Trimeric LpxA-like enzymes"/>
    <property type="match status" value="1"/>
</dbReference>
<protein>
    <submittedName>
        <fullName evidence="1">Uncharacterized protein</fullName>
    </submittedName>
</protein>
<proteinExistence type="predicted"/>
<evidence type="ECO:0000313" key="2">
    <source>
        <dbReference type="Proteomes" id="UP000051379"/>
    </source>
</evidence>
<accession>A0ABR5P5A0</accession>
<reference evidence="1 2" key="1">
    <citation type="journal article" date="2015" name="Genome Announc.">
        <title>Expanding the biotechnology potential of lactobacilli through comparative genomics of 213 strains and associated genera.</title>
        <authorList>
            <person name="Sun Z."/>
            <person name="Harris H.M."/>
            <person name="McCann A."/>
            <person name="Guo C."/>
            <person name="Argimon S."/>
            <person name="Zhang W."/>
            <person name="Yang X."/>
            <person name="Jeffery I.B."/>
            <person name="Cooney J.C."/>
            <person name="Kagawa T.F."/>
            <person name="Liu W."/>
            <person name="Song Y."/>
            <person name="Salvetti E."/>
            <person name="Wrobel A."/>
            <person name="Rasinkangas P."/>
            <person name="Parkhill J."/>
            <person name="Rea M.C."/>
            <person name="O'Sullivan O."/>
            <person name="Ritari J."/>
            <person name="Douillard F.P."/>
            <person name="Paul Ross R."/>
            <person name="Yang R."/>
            <person name="Briner A.E."/>
            <person name="Felis G.E."/>
            <person name="de Vos W.M."/>
            <person name="Barrangou R."/>
            <person name="Klaenhammer T.R."/>
            <person name="Caufield P.W."/>
            <person name="Cui Y."/>
            <person name="Zhang H."/>
            <person name="O'Toole P.W."/>
        </authorList>
    </citation>
    <scope>NUCLEOTIDE SEQUENCE [LARGE SCALE GENOMIC DNA]</scope>
    <source>
        <strain evidence="1 2">JCM 17355</strain>
    </source>
</reference>
<dbReference type="CDD" id="cd04647">
    <property type="entry name" value="LbH_MAT_like"/>
    <property type="match status" value="1"/>
</dbReference>
<dbReference type="Pfam" id="PF00132">
    <property type="entry name" value="Hexapep"/>
    <property type="match status" value="1"/>
</dbReference>
<dbReference type="InterPro" id="IPR001451">
    <property type="entry name" value="Hexapep"/>
</dbReference>
<sequence>MKQILKNIFFERKLEFLIRGYFYKISKVTCRGRLQVGRKVRIRARLIDSNGHLRIGSYTKIQGYINSIKLGEYITFGEYNTILTDFSHDSFLKIGDRFSCGDYVLFGSAGGITIGNDVIFGQNIRLHAQNHNFMDTSKLIREQGTTEKGISIGNNCWVGSGTVFLDGVTVGSGCVIGANSVVTKSIPNNSVVAGSPAKIIKKRD</sequence>
<evidence type="ECO:0000313" key="1">
    <source>
        <dbReference type="EMBL" id="KRK92233.1"/>
    </source>
</evidence>
<gene>
    <name evidence="1" type="ORF">FC88_GL000897</name>
</gene>
<dbReference type="EMBL" id="AZDO01000112">
    <property type="protein sequence ID" value="KRK92233.1"/>
    <property type="molecule type" value="Genomic_DNA"/>
</dbReference>
<comment type="caution">
    <text evidence="1">The sequence shown here is derived from an EMBL/GenBank/DDBJ whole genome shotgun (WGS) entry which is preliminary data.</text>
</comment>
<dbReference type="PANTHER" id="PTHR23416:SF78">
    <property type="entry name" value="LIPOPOLYSACCHARIDE BIOSYNTHESIS O-ACETYL TRANSFERASE WBBJ-RELATED"/>
    <property type="match status" value="1"/>
</dbReference>
<organism evidence="1 2">
    <name type="scientific">Companilactobacillus futsaii JCM 17355</name>
    <dbReference type="NCBI Taxonomy" id="1423818"/>
    <lineage>
        <taxon>Bacteria</taxon>
        <taxon>Bacillati</taxon>
        <taxon>Bacillota</taxon>
        <taxon>Bacilli</taxon>
        <taxon>Lactobacillales</taxon>
        <taxon>Lactobacillaceae</taxon>
        <taxon>Companilactobacillus</taxon>
    </lineage>
</organism>
<dbReference type="Gene3D" id="2.160.10.10">
    <property type="entry name" value="Hexapeptide repeat proteins"/>
    <property type="match status" value="1"/>
</dbReference>
<dbReference type="PANTHER" id="PTHR23416">
    <property type="entry name" value="SIALIC ACID SYNTHASE-RELATED"/>
    <property type="match status" value="1"/>
</dbReference>